<evidence type="ECO:0000256" key="3">
    <source>
        <dbReference type="ARBA" id="ARBA00022676"/>
    </source>
</evidence>
<keyword evidence="2" id="KW-1003">Cell membrane</keyword>
<comment type="pathway">
    <text evidence="7">Carotenoid biosynthesis; staphyloxanthin biosynthesis; staphyloxanthin from farnesyl diphosphate: step 4/5.</text>
</comment>
<evidence type="ECO:0000256" key="9">
    <source>
        <dbReference type="ARBA" id="ARBA00040345"/>
    </source>
</evidence>
<comment type="function">
    <text evidence="6">Catalyzes the glycosylation of 4,4'-diaponeurosporenoate, i.e. the esterification of glucose at the C1'' position with the carboxyl group of 4,4'-diaponeurosporenic acid, to form glycosyl-4,4'-diaponeurosporenoate. This is a step in the biosynthesis of staphyloxanthin, an orange pigment present in most staphylococci strains.</text>
</comment>
<accession>A0ABQ3HKI7</accession>
<evidence type="ECO:0000256" key="6">
    <source>
        <dbReference type="ARBA" id="ARBA00037281"/>
    </source>
</evidence>
<evidence type="ECO:0000256" key="8">
    <source>
        <dbReference type="ARBA" id="ARBA00038120"/>
    </source>
</evidence>
<evidence type="ECO:0000256" key="4">
    <source>
        <dbReference type="ARBA" id="ARBA00022679"/>
    </source>
</evidence>
<keyword evidence="12" id="KW-1185">Reference proteome</keyword>
<comment type="similarity">
    <text evidence="8">Belongs to the glycosyltransferase 2 family. CrtQ subfamily.</text>
</comment>
<reference evidence="12" key="1">
    <citation type="journal article" date="2019" name="Int. J. Syst. Evol. Microbiol.">
        <title>The Global Catalogue of Microorganisms (GCM) 10K type strain sequencing project: providing services to taxonomists for standard genome sequencing and annotation.</title>
        <authorList>
            <consortium name="The Broad Institute Genomics Platform"/>
            <consortium name="The Broad Institute Genome Sequencing Center for Infectious Disease"/>
            <person name="Wu L."/>
            <person name="Ma J."/>
        </authorList>
    </citation>
    <scope>NUCLEOTIDE SEQUENCE [LARGE SCALE GENOMIC DNA]</scope>
    <source>
        <strain evidence="12">CGMCC 1.12791</strain>
    </source>
</reference>
<name>A0ABQ3HKI7_9ACTN</name>
<dbReference type="InterPro" id="IPR001173">
    <property type="entry name" value="Glyco_trans_2-like"/>
</dbReference>
<evidence type="ECO:0000313" key="12">
    <source>
        <dbReference type="Proteomes" id="UP000597341"/>
    </source>
</evidence>
<dbReference type="Gene3D" id="3.90.550.10">
    <property type="entry name" value="Spore Coat Polysaccharide Biosynthesis Protein SpsA, Chain A"/>
    <property type="match status" value="1"/>
</dbReference>
<sequence length="297" mass="32440">MGEWEMALVSVVIPAHDEAASIGRTLRALRQGTRADELDVVVVCNGCTDDTAAAAQVADPRARIIEIEEPSKAEAVRIGNRATDVFPRVHLDADIELRGTDVLALVEPTMSDGVLATAPRREVPTSGCSRWVRWYYEVWEELPQVQSGLFGRGVVALSREAQARVTALPRLMSDDLAMSDSFSPGERRVVTSAVAVVHPPRTVRDLVRRRIRIATGNAQAAQHGVRRSSSRTRVRTLLRLAVTRPGLALRLPVYLAISVAGHIGARRAVRSGDFTTWQRDDSSRLPVDTRTAAGRSS</sequence>
<proteinExistence type="inferred from homology"/>
<evidence type="ECO:0000313" key="11">
    <source>
        <dbReference type="EMBL" id="GHE18208.1"/>
    </source>
</evidence>
<protein>
    <recommendedName>
        <fullName evidence="9">4,4'-diaponeurosporenoate glycosyltransferase</fullName>
    </recommendedName>
</protein>
<evidence type="ECO:0000256" key="7">
    <source>
        <dbReference type="ARBA" id="ARBA00037904"/>
    </source>
</evidence>
<feature type="domain" description="Glycosyltransferase 2-like" evidence="10">
    <location>
        <begin position="10"/>
        <end position="132"/>
    </location>
</feature>
<evidence type="ECO:0000259" key="10">
    <source>
        <dbReference type="Pfam" id="PF00535"/>
    </source>
</evidence>
<keyword evidence="4" id="KW-0808">Transferase</keyword>
<evidence type="ECO:0000256" key="1">
    <source>
        <dbReference type="ARBA" id="ARBA00004236"/>
    </source>
</evidence>
<evidence type="ECO:0000256" key="5">
    <source>
        <dbReference type="ARBA" id="ARBA00023136"/>
    </source>
</evidence>
<dbReference type="PANTHER" id="PTHR43646">
    <property type="entry name" value="GLYCOSYLTRANSFERASE"/>
    <property type="match status" value="1"/>
</dbReference>
<organism evidence="11 12">
    <name type="scientific">Nocardioides flavus</name>
    <name type="common">ex Wang et al. 2016</name>
    <dbReference type="NCBI Taxonomy" id="2058780"/>
    <lineage>
        <taxon>Bacteria</taxon>
        <taxon>Bacillati</taxon>
        <taxon>Actinomycetota</taxon>
        <taxon>Actinomycetes</taxon>
        <taxon>Propionibacteriales</taxon>
        <taxon>Nocardioidaceae</taxon>
        <taxon>Nocardioides</taxon>
    </lineage>
</organism>
<dbReference type="Proteomes" id="UP000597341">
    <property type="component" value="Unassembled WGS sequence"/>
</dbReference>
<dbReference type="InterPro" id="IPR029044">
    <property type="entry name" value="Nucleotide-diphossugar_trans"/>
</dbReference>
<keyword evidence="5" id="KW-0472">Membrane</keyword>
<comment type="caution">
    <text evidence="11">The sequence shown here is derived from an EMBL/GenBank/DDBJ whole genome shotgun (WGS) entry which is preliminary data.</text>
</comment>
<dbReference type="SUPFAM" id="SSF53448">
    <property type="entry name" value="Nucleotide-diphospho-sugar transferases"/>
    <property type="match status" value="1"/>
</dbReference>
<dbReference type="EMBL" id="BNAD01000008">
    <property type="protein sequence ID" value="GHE18208.1"/>
    <property type="molecule type" value="Genomic_DNA"/>
</dbReference>
<evidence type="ECO:0000256" key="2">
    <source>
        <dbReference type="ARBA" id="ARBA00022475"/>
    </source>
</evidence>
<keyword evidence="3" id="KW-0328">Glycosyltransferase</keyword>
<gene>
    <name evidence="11" type="ORF">GCM10011376_28180</name>
</gene>
<comment type="subcellular location">
    <subcellularLocation>
        <location evidence="1">Cell membrane</location>
    </subcellularLocation>
</comment>
<dbReference type="Pfam" id="PF00535">
    <property type="entry name" value="Glycos_transf_2"/>
    <property type="match status" value="1"/>
</dbReference>
<dbReference type="PANTHER" id="PTHR43646:SF2">
    <property type="entry name" value="GLYCOSYLTRANSFERASE 2-LIKE DOMAIN-CONTAINING PROTEIN"/>
    <property type="match status" value="1"/>
</dbReference>